<evidence type="ECO:0008006" key="3">
    <source>
        <dbReference type="Google" id="ProtNLM"/>
    </source>
</evidence>
<dbReference type="AlphaFoldDB" id="A0A090ADG7"/>
<evidence type="ECO:0000313" key="2">
    <source>
        <dbReference type="Proteomes" id="UP000031623"/>
    </source>
</evidence>
<gene>
    <name evidence="1" type="ORF">THII_0532</name>
</gene>
<proteinExistence type="predicted"/>
<protein>
    <recommendedName>
        <fullName evidence="3">DUF29 domain-containing protein</fullName>
    </recommendedName>
</protein>
<dbReference type="EMBL" id="AP014633">
    <property type="protein sequence ID" value="BAP54829.1"/>
    <property type="molecule type" value="Genomic_DNA"/>
</dbReference>
<dbReference type="InterPro" id="IPR002636">
    <property type="entry name" value="DUF29"/>
</dbReference>
<reference evidence="1 2" key="1">
    <citation type="journal article" date="2014" name="ISME J.">
        <title>Ecophysiology of Thioploca ingrica as revealed by the complete genome sequence supplemented with proteomic evidence.</title>
        <authorList>
            <person name="Kojima H."/>
            <person name="Ogura Y."/>
            <person name="Yamamoto N."/>
            <person name="Togashi T."/>
            <person name="Mori H."/>
            <person name="Watanabe T."/>
            <person name="Nemoto F."/>
            <person name="Kurokawa K."/>
            <person name="Hayashi T."/>
            <person name="Fukui M."/>
        </authorList>
    </citation>
    <scope>NUCLEOTIDE SEQUENCE [LARGE SCALE GENOMIC DNA]</scope>
</reference>
<dbReference type="Gene3D" id="1.20.1220.20">
    <property type="entry name" value="Uncharcterised protein PF01724"/>
    <property type="match status" value="1"/>
</dbReference>
<dbReference type="STRING" id="40754.THII_0532"/>
<keyword evidence="2" id="KW-1185">Reference proteome</keyword>
<organism evidence="1 2">
    <name type="scientific">Thioploca ingrica</name>
    <dbReference type="NCBI Taxonomy" id="40754"/>
    <lineage>
        <taxon>Bacteria</taxon>
        <taxon>Pseudomonadati</taxon>
        <taxon>Pseudomonadota</taxon>
        <taxon>Gammaproteobacteria</taxon>
        <taxon>Thiotrichales</taxon>
        <taxon>Thiotrichaceae</taxon>
        <taxon>Thioploca</taxon>
    </lineage>
</organism>
<dbReference type="KEGG" id="tig:THII_0532"/>
<name>A0A090ADG7_9GAMM</name>
<dbReference type="Pfam" id="PF01724">
    <property type="entry name" value="DUF29"/>
    <property type="match status" value="1"/>
</dbReference>
<dbReference type="PANTHER" id="PTHR34235">
    <property type="entry name" value="SLR1203 PROTEIN-RELATED"/>
    <property type="match status" value="1"/>
</dbReference>
<accession>A0A090ADG7</accession>
<dbReference type="OrthoDB" id="5767965at2"/>
<dbReference type="Proteomes" id="UP000031623">
    <property type="component" value="Chromosome"/>
</dbReference>
<sequence>METITEYEKDFYAWLIKNAQLIRNKQFTEIDAEQIAEELESMGRSEKRELISRLTVLLAHLLKWQFQSVRRDRSWNNTILTQRIDIHELLKDSPSLRSELESKIEIAYEKAKLMAEDETGIDKKTFSSLCPFSLEQILDNTFFPEDDKSI</sequence>
<evidence type="ECO:0000313" key="1">
    <source>
        <dbReference type="EMBL" id="BAP54829.1"/>
    </source>
</evidence>
<dbReference type="HOGENOM" id="CLU_116670_0_1_6"/>